<feature type="transmembrane region" description="Helical" evidence="1">
    <location>
        <begin position="6"/>
        <end position="25"/>
    </location>
</feature>
<dbReference type="RefSeq" id="WP_059547034.1">
    <property type="nucleotide sequence ID" value="NZ_LOTQ01000030.1"/>
</dbReference>
<proteinExistence type="predicted"/>
<evidence type="ECO:0008006" key="4">
    <source>
        <dbReference type="Google" id="ProtNLM"/>
    </source>
</evidence>
<keyword evidence="1" id="KW-1133">Transmembrane helix</keyword>
<comment type="caution">
    <text evidence="2">The sequence shown here is derived from an EMBL/GenBank/DDBJ whole genome shotgun (WGS) entry which is preliminary data.</text>
</comment>
<dbReference type="InterPro" id="IPR019659">
    <property type="entry name" value="DUF2514"/>
</dbReference>
<name>A0AAP1C207_9BURK</name>
<dbReference type="AlphaFoldDB" id="A0AAP1C207"/>
<keyword evidence="1" id="KW-0472">Membrane</keyword>
<protein>
    <recommendedName>
        <fullName evidence="4">DUF2514 domain-containing protein</fullName>
    </recommendedName>
</protein>
<dbReference type="Proteomes" id="UP000056450">
    <property type="component" value="Unassembled WGS sequence"/>
</dbReference>
<organism evidence="2 3">
    <name type="scientific">Burkholderia latens</name>
    <dbReference type="NCBI Taxonomy" id="488446"/>
    <lineage>
        <taxon>Bacteria</taxon>
        <taxon>Pseudomonadati</taxon>
        <taxon>Pseudomonadota</taxon>
        <taxon>Betaproteobacteria</taxon>
        <taxon>Burkholderiales</taxon>
        <taxon>Burkholderiaceae</taxon>
        <taxon>Burkholderia</taxon>
        <taxon>Burkholderia cepacia complex</taxon>
    </lineage>
</organism>
<accession>A0AAP1C207</accession>
<gene>
    <name evidence="2" type="ORF">WI41_21780</name>
</gene>
<dbReference type="EMBL" id="LOTQ01000030">
    <property type="protein sequence ID" value="KVA04711.1"/>
    <property type="molecule type" value="Genomic_DNA"/>
</dbReference>
<reference evidence="2 3" key="1">
    <citation type="submission" date="2015-11" db="EMBL/GenBank/DDBJ databases">
        <title>Expanding the genomic diversity of Burkholderia species for the development of highly accurate diagnostics.</title>
        <authorList>
            <person name="Sahl J."/>
            <person name="Keim P."/>
            <person name="Wagner D."/>
        </authorList>
    </citation>
    <scope>NUCLEOTIDE SEQUENCE [LARGE SCALE GENOMIC DNA]</scope>
    <source>
        <strain evidence="2 3">RF32-BP12</strain>
    </source>
</reference>
<keyword evidence="1" id="KW-0812">Transmembrane</keyword>
<evidence type="ECO:0000313" key="2">
    <source>
        <dbReference type="EMBL" id="KVA04711.1"/>
    </source>
</evidence>
<evidence type="ECO:0000256" key="1">
    <source>
        <dbReference type="SAM" id="Phobius"/>
    </source>
</evidence>
<evidence type="ECO:0000313" key="3">
    <source>
        <dbReference type="Proteomes" id="UP000056450"/>
    </source>
</evidence>
<sequence length="174" mass="18153">MTWFDPRVWLAIIVAAIVGLAGGYFKGHADGARTTAASAQKAQLDAVAAARAEEQRRTAAQSEIAKDANKQRTAALADAFAARAAAGSLQQRVDQLVAAARHPAVTAGSPTTGDALDLLADVLGRADQRAGQLAEYADRARIAGQQCERDYDALTATNVGTARVTVHVGMLTIE</sequence>
<dbReference type="Pfam" id="PF10721">
    <property type="entry name" value="DUF2514"/>
    <property type="match status" value="1"/>
</dbReference>